<comment type="subcellular location">
    <subcellularLocation>
        <location evidence="1">Cell membrane</location>
        <topology evidence="1">Multi-pass membrane protein</topology>
    </subcellularLocation>
</comment>
<evidence type="ECO:0000256" key="1">
    <source>
        <dbReference type="ARBA" id="ARBA00004651"/>
    </source>
</evidence>
<evidence type="ECO:0000259" key="8">
    <source>
        <dbReference type="Pfam" id="PF12704"/>
    </source>
</evidence>
<evidence type="ECO:0000313" key="10">
    <source>
        <dbReference type="Proteomes" id="UP000823926"/>
    </source>
</evidence>
<accession>A0A9D1TY80</accession>
<dbReference type="GO" id="GO:0005886">
    <property type="term" value="C:plasma membrane"/>
    <property type="evidence" value="ECO:0007669"/>
    <property type="project" value="UniProtKB-SubCell"/>
</dbReference>
<feature type="transmembrane region" description="Helical" evidence="6">
    <location>
        <begin position="374"/>
        <end position="399"/>
    </location>
</feature>
<evidence type="ECO:0000313" key="9">
    <source>
        <dbReference type="EMBL" id="HIW11298.1"/>
    </source>
</evidence>
<feature type="domain" description="ABC3 transporter permease C-terminal" evidence="7">
    <location>
        <begin position="662"/>
        <end position="775"/>
    </location>
</feature>
<dbReference type="GO" id="GO:0022857">
    <property type="term" value="F:transmembrane transporter activity"/>
    <property type="evidence" value="ECO:0007669"/>
    <property type="project" value="TreeGrafter"/>
</dbReference>
<evidence type="ECO:0000256" key="3">
    <source>
        <dbReference type="ARBA" id="ARBA00022692"/>
    </source>
</evidence>
<dbReference type="PANTHER" id="PTHR30572:SF18">
    <property type="entry name" value="ABC-TYPE MACROLIDE FAMILY EXPORT SYSTEM PERMEASE COMPONENT 2"/>
    <property type="match status" value="1"/>
</dbReference>
<feature type="domain" description="MacB-like periplasmic core" evidence="8">
    <location>
        <begin position="19"/>
        <end position="235"/>
    </location>
</feature>
<proteinExistence type="predicted"/>
<name>A0A9D1TY80_9BACT</name>
<feature type="transmembrane region" description="Helical" evidence="6">
    <location>
        <begin position="747"/>
        <end position="765"/>
    </location>
</feature>
<feature type="domain" description="ABC3 transporter permease C-terminal" evidence="7">
    <location>
        <begin position="289"/>
        <end position="404"/>
    </location>
</feature>
<dbReference type="InterPro" id="IPR050250">
    <property type="entry name" value="Macrolide_Exporter_MacB"/>
</dbReference>
<evidence type="ECO:0000256" key="6">
    <source>
        <dbReference type="SAM" id="Phobius"/>
    </source>
</evidence>
<comment type="caution">
    <text evidence="9">The sequence shown here is derived from an EMBL/GenBank/DDBJ whole genome shotgun (WGS) entry which is preliminary data.</text>
</comment>
<dbReference type="Pfam" id="PF02687">
    <property type="entry name" value="FtsX"/>
    <property type="match status" value="2"/>
</dbReference>
<keyword evidence="3 6" id="KW-0812">Transmembrane</keyword>
<dbReference type="Pfam" id="PF12704">
    <property type="entry name" value="MacB_PCD"/>
    <property type="match status" value="1"/>
</dbReference>
<dbReference type="InterPro" id="IPR025857">
    <property type="entry name" value="MacB_PCD"/>
</dbReference>
<keyword evidence="5 6" id="KW-0472">Membrane</keyword>
<evidence type="ECO:0000256" key="4">
    <source>
        <dbReference type="ARBA" id="ARBA00022989"/>
    </source>
</evidence>
<dbReference type="InterPro" id="IPR003838">
    <property type="entry name" value="ABC3_permease_C"/>
</dbReference>
<reference evidence="9" key="2">
    <citation type="submission" date="2021-04" db="EMBL/GenBank/DDBJ databases">
        <authorList>
            <person name="Gilroy R."/>
        </authorList>
    </citation>
    <scope>NUCLEOTIDE SEQUENCE</scope>
    <source>
        <strain evidence="9">ChiBcec15-1070</strain>
    </source>
</reference>
<keyword evidence="2" id="KW-1003">Cell membrane</keyword>
<feature type="transmembrane region" description="Helical" evidence="6">
    <location>
        <begin position="703"/>
        <end position="727"/>
    </location>
</feature>
<feature type="transmembrane region" description="Helical" evidence="6">
    <location>
        <begin position="656"/>
        <end position="682"/>
    </location>
</feature>
<feature type="transmembrane region" description="Helical" evidence="6">
    <location>
        <begin position="328"/>
        <end position="354"/>
    </location>
</feature>
<gene>
    <name evidence="9" type="ORF">H9888_07365</name>
</gene>
<dbReference type="EMBL" id="DXHL01000033">
    <property type="protein sequence ID" value="HIW11298.1"/>
    <property type="molecule type" value="Genomic_DNA"/>
</dbReference>
<feature type="transmembrane region" description="Helical" evidence="6">
    <location>
        <begin position="20"/>
        <end position="40"/>
    </location>
</feature>
<reference evidence="9" key="1">
    <citation type="journal article" date="2021" name="PeerJ">
        <title>Extensive microbial diversity within the chicken gut microbiome revealed by metagenomics and culture.</title>
        <authorList>
            <person name="Gilroy R."/>
            <person name="Ravi A."/>
            <person name="Getino M."/>
            <person name="Pursley I."/>
            <person name="Horton D.L."/>
            <person name="Alikhan N.F."/>
            <person name="Baker D."/>
            <person name="Gharbi K."/>
            <person name="Hall N."/>
            <person name="Watson M."/>
            <person name="Adriaenssens E.M."/>
            <person name="Foster-Nyarko E."/>
            <person name="Jarju S."/>
            <person name="Secka A."/>
            <person name="Antonio M."/>
            <person name="Oren A."/>
            <person name="Chaudhuri R.R."/>
            <person name="La Ragione R."/>
            <person name="Hildebrand F."/>
            <person name="Pallen M.J."/>
        </authorList>
    </citation>
    <scope>NUCLEOTIDE SEQUENCE</scope>
    <source>
        <strain evidence="9">ChiBcec15-1070</strain>
    </source>
</reference>
<feature type="transmembrane region" description="Helical" evidence="6">
    <location>
        <begin position="281"/>
        <end position="303"/>
    </location>
</feature>
<sequence length="781" mass="87129">MKQALRTFWRSLRAHPGHTAIHLVGFAVALMFVILVGLYIQDEWSVDRHHLHADRIYRLERPDGITFGSPVAPALETRYPEVESTVRIWGYPGGQLYSPVTDQLYLGDVWYADSTLFDIFPFQFVEGNPHTALLAKNNIVLSERFARKLFGTQPALGQQVRPSPHPQAGYTVSGVIRDLEHSHFRPVDIIYPMAKMQAEDRLFQTNFNDFATRSYATYVLARPGADLQARTAEIPDLLREIGDPLFVNQEAKSVELVPLHEIYLRSTADTTGLFRGNSSTFIVILGVTTLLVLVFAMINYINLSVAQAEFRIKEAAVRRLLGQTREGLFAGFVLEALILCGVALLLGLGLAKLAEPVFRSILHTSVGLADGATAGNLVGLTVGWLVVGTVSGVVPAMVVSRQKPIDLVRGQVPPVHRLTFGKALIVFQYVIVIVLIGCTLTIGRQVRYMQTQDLGFESRCILGMNNNWLVLADGQETLRNQLMAIPGVERVSFVRYYPTESGGVNEWTLPDGERLSIREFQGDTAFLSLMRFEVLHRTGVEDADGVWLNETAWRRLGLAPDASEYPLNSELKLKIKGRVRDFHFEDYTQPVGPAVISTLPSYERPYQILVQVAKSDPYGVRERIRQFNNRLTGGETFDAAFLDERIAAMYDSQRQIVAIIGTLSVVAVVLATLGMVAMAAHYTRKRQHEVAIRKVFGSTTPQVLRLVLGAFLKWVGVAFVVAVPIILQLMGDWLEGYAYRVSLSWTLFFVAGAVTFLIAGSTVLWQSWRVARTNPVEVLRK</sequence>
<dbReference type="PANTHER" id="PTHR30572">
    <property type="entry name" value="MEMBRANE COMPONENT OF TRANSPORTER-RELATED"/>
    <property type="match status" value="1"/>
</dbReference>
<dbReference type="AlphaFoldDB" id="A0A9D1TY80"/>
<feature type="transmembrane region" description="Helical" evidence="6">
    <location>
        <begin position="420"/>
        <end position="442"/>
    </location>
</feature>
<organism evidence="9 10">
    <name type="scientific">Candidatus Rikenella faecigallinarum</name>
    <dbReference type="NCBI Taxonomy" id="2838745"/>
    <lineage>
        <taxon>Bacteria</taxon>
        <taxon>Pseudomonadati</taxon>
        <taxon>Bacteroidota</taxon>
        <taxon>Bacteroidia</taxon>
        <taxon>Bacteroidales</taxon>
        <taxon>Rikenellaceae</taxon>
        <taxon>Rikenella</taxon>
    </lineage>
</organism>
<evidence type="ECO:0000256" key="2">
    <source>
        <dbReference type="ARBA" id="ARBA00022475"/>
    </source>
</evidence>
<evidence type="ECO:0000259" key="7">
    <source>
        <dbReference type="Pfam" id="PF02687"/>
    </source>
</evidence>
<dbReference type="Proteomes" id="UP000823926">
    <property type="component" value="Unassembled WGS sequence"/>
</dbReference>
<evidence type="ECO:0000256" key="5">
    <source>
        <dbReference type="ARBA" id="ARBA00023136"/>
    </source>
</evidence>
<protein>
    <submittedName>
        <fullName evidence="9">ABC transporter permease</fullName>
    </submittedName>
</protein>
<keyword evidence="4 6" id="KW-1133">Transmembrane helix</keyword>